<sequence>MTAVAVYSYTHSVTYVTDNILKSLKDIIRLSGLNPNDFVSDWDINARGIQTWIETGDLESVSLEIYHPRTDALIFRWEIEIAYQWTGGDGSFYTDTDQLKYAIKKAGVVPSEAKYRLLTHTKTGRPDVSGWSRTSARSTTGMVKQSLGSTIEHSGLGASTGYWRHP</sequence>
<accession>A0ABT5HQ20</accession>
<name>A0ABT5HQ20_9CAUL</name>
<feature type="domain" description="Bacterial HORMA" evidence="1">
    <location>
        <begin position="1"/>
        <end position="165"/>
    </location>
</feature>
<comment type="caution">
    <text evidence="2">The sequence shown here is derived from an EMBL/GenBank/DDBJ whole genome shotgun (WGS) entry which is preliminary data.</text>
</comment>
<dbReference type="SUPFAM" id="SSF56019">
    <property type="entry name" value="The spindle assembly checkpoint protein mad2"/>
    <property type="match status" value="1"/>
</dbReference>
<gene>
    <name evidence="2" type="ORF">PQU92_02690</name>
</gene>
<dbReference type="InterPro" id="IPR036570">
    <property type="entry name" value="HORMA_dom_sf"/>
</dbReference>
<dbReference type="RefSeq" id="WP_272746668.1">
    <property type="nucleotide sequence ID" value="NZ_JAQQKX010000001.1"/>
</dbReference>
<evidence type="ECO:0000313" key="2">
    <source>
        <dbReference type="EMBL" id="MDC7682165.1"/>
    </source>
</evidence>
<dbReference type="Proteomes" id="UP001214854">
    <property type="component" value="Unassembled WGS sequence"/>
</dbReference>
<keyword evidence="3" id="KW-1185">Reference proteome</keyword>
<dbReference type="Pfam" id="PF18173">
    <property type="entry name" value="bacHORMA_2"/>
    <property type="match status" value="1"/>
</dbReference>
<dbReference type="EMBL" id="JAQQKX010000001">
    <property type="protein sequence ID" value="MDC7682165.1"/>
    <property type="molecule type" value="Genomic_DNA"/>
</dbReference>
<reference evidence="2 3" key="1">
    <citation type="submission" date="2023-01" db="EMBL/GenBank/DDBJ databases">
        <title>Novel species of the genus Asticcacaulis isolated from rivers.</title>
        <authorList>
            <person name="Lu H."/>
        </authorList>
    </citation>
    <scope>NUCLEOTIDE SEQUENCE [LARGE SCALE GENOMIC DNA]</scope>
    <source>
        <strain evidence="2 3">BYS171W</strain>
    </source>
</reference>
<evidence type="ECO:0000259" key="1">
    <source>
        <dbReference type="Pfam" id="PF18173"/>
    </source>
</evidence>
<dbReference type="InterPro" id="IPR040649">
    <property type="entry name" value="Bact_HORMA"/>
</dbReference>
<protein>
    <submittedName>
        <fullName evidence="2">HORMA domain containing protein</fullName>
    </submittedName>
</protein>
<evidence type="ECO:0000313" key="3">
    <source>
        <dbReference type="Proteomes" id="UP001214854"/>
    </source>
</evidence>
<proteinExistence type="predicted"/>
<organism evidence="2 3">
    <name type="scientific">Asticcacaulis aquaticus</name>
    <dbReference type="NCBI Taxonomy" id="2984212"/>
    <lineage>
        <taxon>Bacteria</taxon>
        <taxon>Pseudomonadati</taxon>
        <taxon>Pseudomonadota</taxon>
        <taxon>Alphaproteobacteria</taxon>
        <taxon>Caulobacterales</taxon>
        <taxon>Caulobacteraceae</taxon>
        <taxon>Asticcacaulis</taxon>
    </lineage>
</organism>